<sequence length="87" mass="9569">MFKIREELVLQILCKNFEAGMTMMACTNQKKLLSFGTNGLSKLLLDIKEMAAAGLLFNSTAGILILKCVEETSYAFLDDFPGLSASR</sequence>
<reference evidence="2" key="1">
    <citation type="journal article" date="2017" name="Plant J.">
        <title>The pomegranate (Punica granatum L.) genome and the genomics of punicalagin biosynthesis.</title>
        <authorList>
            <person name="Qin G."/>
            <person name="Xu C."/>
            <person name="Ming R."/>
            <person name="Tang H."/>
            <person name="Guyot R."/>
            <person name="Kramer E.M."/>
            <person name="Hu Y."/>
            <person name="Yi X."/>
            <person name="Qi Y."/>
            <person name="Xu X."/>
            <person name="Gao Z."/>
            <person name="Pan H."/>
            <person name="Jian J."/>
            <person name="Tian Y."/>
            <person name="Yue Z."/>
            <person name="Xu Y."/>
        </authorList>
    </citation>
    <scope>NUCLEOTIDE SEQUENCE [LARGE SCALE GENOMIC DNA]</scope>
    <source>
        <strain evidence="2">cv. Dabenzi</strain>
    </source>
</reference>
<evidence type="ECO:0000313" key="2">
    <source>
        <dbReference type="Proteomes" id="UP000197138"/>
    </source>
</evidence>
<gene>
    <name evidence="1" type="ORF">CDL15_Pgr017329</name>
</gene>
<comment type="caution">
    <text evidence="1">The sequence shown here is derived from an EMBL/GenBank/DDBJ whole genome shotgun (WGS) entry which is preliminary data.</text>
</comment>
<dbReference type="Proteomes" id="UP000197138">
    <property type="component" value="Unassembled WGS sequence"/>
</dbReference>
<name>A0A218Y3L5_PUNGR</name>
<accession>A0A218Y3L5</accession>
<protein>
    <submittedName>
        <fullName evidence="1">Uncharacterized protein</fullName>
    </submittedName>
</protein>
<organism evidence="1 2">
    <name type="scientific">Punica granatum</name>
    <name type="common">Pomegranate</name>
    <dbReference type="NCBI Taxonomy" id="22663"/>
    <lineage>
        <taxon>Eukaryota</taxon>
        <taxon>Viridiplantae</taxon>
        <taxon>Streptophyta</taxon>
        <taxon>Embryophyta</taxon>
        <taxon>Tracheophyta</taxon>
        <taxon>Spermatophyta</taxon>
        <taxon>Magnoliopsida</taxon>
        <taxon>eudicotyledons</taxon>
        <taxon>Gunneridae</taxon>
        <taxon>Pentapetalae</taxon>
        <taxon>rosids</taxon>
        <taxon>malvids</taxon>
        <taxon>Myrtales</taxon>
        <taxon>Lythraceae</taxon>
        <taxon>Punica</taxon>
    </lineage>
</organism>
<dbReference type="AlphaFoldDB" id="A0A218Y3L5"/>
<proteinExistence type="predicted"/>
<dbReference type="EMBL" id="MTKT01000281">
    <property type="protein sequence ID" value="OWM91411.1"/>
    <property type="molecule type" value="Genomic_DNA"/>
</dbReference>
<evidence type="ECO:0000313" key="1">
    <source>
        <dbReference type="EMBL" id="OWM91411.1"/>
    </source>
</evidence>